<evidence type="ECO:0000256" key="4">
    <source>
        <dbReference type="ARBA" id="ARBA00004997"/>
    </source>
</evidence>
<dbReference type="FunFam" id="3.20.20.60:FF:000001">
    <property type="entry name" value="Pyruvate kinase"/>
    <property type="match status" value="1"/>
</dbReference>
<dbReference type="InterPro" id="IPR011037">
    <property type="entry name" value="Pyrv_Knase-like_insert_dom_sf"/>
</dbReference>
<dbReference type="Gene3D" id="3.40.1380.20">
    <property type="entry name" value="Pyruvate kinase, C-terminal domain"/>
    <property type="match status" value="1"/>
</dbReference>
<keyword evidence="16" id="KW-0670">Pyruvate</keyword>
<keyword evidence="8" id="KW-0963">Cytoplasm</keyword>
<dbReference type="GO" id="GO:0016301">
    <property type="term" value="F:kinase activity"/>
    <property type="evidence" value="ECO:0007669"/>
    <property type="project" value="UniProtKB-KW"/>
</dbReference>
<evidence type="ECO:0000256" key="1">
    <source>
        <dbReference type="ARBA" id="ARBA00001946"/>
    </source>
</evidence>
<evidence type="ECO:0000256" key="3">
    <source>
        <dbReference type="ARBA" id="ARBA00004496"/>
    </source>
</evidence>
<dbReference type="InterPro" id="IPR001697">
    <property type="entry name" value="Pyr_Knase"/>
</dbReference>
<dbReference type="Gramene" id="Pp3c9_1000V3.2">
    <property type="protein sequence ID" value="Pp3c9_1000V3.2"/>
    <property type="gene ID" value="Pp3c9_1000"/>
</dbReference>
<evidence type="ECO:0000256" key="11">
    <source>
        <dbReference type="ARBA" id="ARBA00022741"/>
    </source>
</evidence>
<reference evidence="21 23" key="2">
    <citation type="journal article" date="2018" name="Plant J.">
        <title>The Physcomitrella patens chromosome-scale assembly reveals moss genome structure and evolution.</title>
        <authorList>
            <person name="Lang D."/>
            <person name="Ullrich K.K."/>
            <person name="Murat F."/>
            <person name="Fuchs J."/>
            <person name="Jenkins J."/>
            <person name="Haas F.B."/>
            <person name="Piednoel M."/>
            <person name="Gundlach H."/>
            <person name="Van Bel M."/>
            <person name="Meyberg R."/>
            <person name="Vives C."/>
            <person name="Morata J."/>
            <person name="Symeonidi A."/>
            <person name="Hiss M."/>
            <person name="Muchero W."/>
            <person name="Kamisugi Y."/>
            <person name="Saleh O."/>
            <person name="Blanc G."/>
            <person name="Decker E.L."/>
            <person name="van Gessel N."/>
            <person name="Grimwood J."/>
            <person name="Hayes R.D."/>
            <person name="Graham S.W."/>
            <person name="Gunter L.E."/>
            <person name="McDaniel S.F."/>
            <person name="Hoernstein S.N.W."/>
            <person name="Larsson A."/>
            <person name="Li F.W."/>
            <person name="Perroud P.F."/>
            <person name="Phillips J."/>
            <person name="Ranjan P."/>
            <person name="Rokshar D.S."/>
            <person name="Rothfels C.J."/>
            <person name="Schneider L."/>
            <person name="Shu S."/>
            <person name="Stevenson D.W."/>
            <person name="Thummler F."/>
            <person name="Tillich M."/>
            <person name="Villarreal Aguilar J.C."/>
            <person name="Widiez T."/>
            <person name="Wong G.K."/>
            <person name="Wymore A."/>
            <person name="Zhang Y."/>
            <person name="Zimmer A.D."/>
            <person name="Quatrano R.S."/>
            <person name="Mayer K.F.X."/>
            <person name="Goodstein D."/>
            <person name="Casacuberta J.M."/>
            <person name="Vandepoele K."/>
            <person name="Reski R."/>
            <person name="Cuming A.C."/>
            <person name="Tuskan G.A."/>
            <person name="Maumus F."/>
            <person name="Salse J."/>
            <person name="Schmutz J."/>
            <person name="Rensing S.A."/>
        </authorList>
    </citation>
    <scope>NUCLEOTIDE SEQUENCE [LARGE SCALE GENOMIC DNA]</scope>
    <source>
        <strain evidence="22 23">cv. Gransden 2004</strain>
    </source>
</reference>
<proteinExistence type="inferred from homology"/>
<comment type="cofactor">
    <cofactor evidence="1">
        <name>Mg(2+)</name>
        <dbReference type="ChEBI" id="CHEBI:18420"/>
    </cofactor>
</comment>
<dbReference type="SUPFAM" id="SSF51621">
    <property type="entry name" value="Phosphoenolpyruvate/pyruvate domain"/>
    <property type="match status" value="1"/>
</dbReference>
<dbReference type="RefSeq" id="XP_024384322.1">
    <property type="nucleotide sequence ID" value="XM_024528554.2"/>
</dbReference>
<dbReference type="InterPro" id="IPR018209">
    <property type="entry name" value="Pyrv_Knase_AS"/>
</dbReference>
<sequence>MTTTTYTDMVTLLSDTLQTDDGHSRVSKTKIVCTLGPKSREVPILEKLLRAGMNVARFNFSHGTFEYHQYTLDNLRQAQLNTGIMCAVLLDTKGPEIRTGQHKTGKPMKLIRGKEIWITTDYSHLGDEHMICMSYPKLAEHVSPGTEILCSDGTITFTVLECDVARGMVRCRCENTTMLGEKKNVNLPGVVVDLPTITTKDTDDIVQWGIPNKIDFIAASFVRKGEDVKKIRALLGSHAKTIQIISKVENQEGLVNFDDILRETDGIMVARGDLGMEIPTEKIFLAQKMMIYKCNSAGKPVITATQMLESMIKYPRPTRAEATDVANAVLDGTDCVMLSGETANGSYPDLAVAVMSRICQEAEASLDYSAIFKEIMKSVPLPMSPLESLASSAVRCAKKVRASLIIVLTRGGTTAKLVAKYRPSVPILSVAVPVLTTDSLTWEISEESPARHSLVCRGLLSLLAEGSAKATDSESTDAILGAALDHALKRKLCIVGDSVVAIHRIGAASVIKIVEVKEKVVKVAA</sequence>
<protein>
    <recommendedName>
        <fullName evidence="7 18">Pyruvate kinase</fullName>
        <ecNumber evidence="7 18">2.7.1.40</ecNumber>
    </recommendedName>
</protein>
<dbReference type="EnsemblPlants" id="Pp3c9_1000V3.6">
    <property type="protein sequence ID" value="Pp3c9_1000V3.6"/>
    <property type="gene ID" value="Pp3c9_1000"/>
</dbReference>
<dbReference type="AlphaFoldDB" id="A0A2K1K1G8"/>
<evidence type="ECO:0000313" key="21">
    <source>
        <dbReference type="EMBL" id="PNR47624.1"/>
    </source>
</evidence>
<keyword evidence="12 18" id="KW-0418">Kinase</keyword>
<dbReference type="RefSeq" id="XP_024384321.1">
    <property type="nucleotide sequence ID" value="XM_024528553.2"/>
</dbReference>
<reference evidence="21 23" key="1">
    <citation type="journal article" date="2008" name="Science">
        <title>The Physcomitrella genome reveals evolutionary insights into the conquest of land by plants.</title>
        <authorList>
            <person name="Rensing S."/>
            <person name="Lang D."/>
            <person name="Zimmer A."/>
            <person name="Terry A."/>
            <person name="Salamov A."/>
            <person name="Shapiro H."/>
            <person name="Nishiyama T."/>
            <person name="Perroud P.-F."/>
            <person name="Lindquist E."/>
            <person name="Kamisugi Y."/>
            <person name="Tanahashi T."/>
            <person name="Sakakibara K."/>
            <person name="Fujita T."/>
            <person name="Oishi K."/>
            <person name="Shin-I T."/>
            <person name="Kuroki Y."/>
            <person name="Toyoda A."/>
            <person name="Suzuki Y."/>
            <person name="Hashimoto A."/>
            <person name="Yamaguchi K."/>
            <person name="Sugano A."/>
            <person name="Kohara Y."/>
            <person name="Fujiyama A."/>
            <person name="Anterola A."/>
            <person name="Aoki S."/>
            <person name="Ashton N."/>
            <person name="Barbazuk W.B."/>
            <person name="Barker E."/>
            <person name="Bennetzen J."/>
            <person name="Bezanilla M."/>
            <person name="Blankenship R."/>
            <person name="Cho S.H."/>
            <person name="Dutcher S."/>
            <person name="Estelle M."/>
            <person name="Fawcett J.A."/>
            <person name="Gundlach H."/>
            <person name="Hanada K."/>
            <person name="Heyl A."/>
            <person name="Hicks K.A."/>
            <person name="Hugh J."/>
            <person name="Lohr M."/>
            <person name="Mayer K."/>
            <person name="Melkozernov A."/>
            <person name="Murata T."/>
            <person name="Nelson D."/>
            <person name="Pils B."/>
            <person name="Prigge M."/>
            <person name="Reiss B."/>
            <person name="Renner T."/>
            <person name="Rombauts S."/>
            <person name="Rushton P."/>
            <person name="Sanderfoot A."/>
            <person name="Schween G."/>
            <person name="Shiu S.-H."/>
            <person name="Stueber K."/>
            <person name="Theodoulou F.L."/>
            <person name="Tu H."/>
            <person name="Van de Peer Y."/>
            <person name="Verrier P.J."/>
            <person name="Waters E."/>
            <person name="Wood A."/>
            <person name="Yang L."/>
            <person name="Cove D."/>
            <person name="Cuming A."/>
            <person name="Hasebe M."/>
            <person name="Lucas S."/>
            <person name="Mishler D.B."/>
            <person name="Reski R."/>
            <person name="Grigoriev I."/>
            <person name="Quatrano R.S."/>
            <person name="Boore J.L."/>
        </authorList>
    </citation>
    <scope>NUCLEOTIDE SEQUENCE [LARGE SCALE GENOMIC DNA]</scope>
    <source>
        <strain evidence="22 23">cv. Gransden 2004</strain>
    </source>
</reference>
<dbReference type="GO" id="GO:0005524">
    <property type="term" value="F:ATP binding"/>
    <property type="evidence" value="ECO:0007669"/>
    <property type="project" value="UniProtKB-KW"/>
</dbReference>
<dbReference type="Gramene" id="Pp3c9_1000V3.3">
    <property type="protein sequence ID" value="Pp3c9_1000V3.3"/>
    <property type="gene ID" value="Pp3c9_1000"/>
</dbReference>
<dbReference type="InterPro" id="IPR015806">
    <property type="entry name" value="Pyrv_Knase_insert_dom_sf"/>
</dbReference>
<dbReference type="Gramene" id="Pp3c9_1000V3.5">
    <property type="protein sequence ID" value="Pp3c9_1000V3.5"/>
    <property type="gene ID" value="Pp3c9_1000"/>
</dbReference>
<keyword evidence="23" id="KW-1185">Reference proteome</keyword>
<dbReference type="GO" id="GO:0030955">
    <property type="term" value="F:potassium ion binding"/>
    <property type="evidence" value="ECO:0007669"/>
    <property type="project" value="InterPro"/>
</dbReference>
<organism evidence="21">
    <name type="scientific">Physcomitrium patens</name>
    <name type="common">Spreading-leaved earth moss</name>
    <name type="synonym">Physcomitrella patens</name>
    <dbReference type="NCBI Taxonomy" id="3218"/>
    <lineage>
        <taxon>Eukaryota</taxon>
        <taxon>Viridiplantae</taxon>
        <taxon>Streptophyta</taxon>
        <taxon>Embryophyta</taxon>
        <taxon>Bryophyta</taxon>
        <taxon>Bryophytina</taxon>
        <taxon>Bryopsida</taxon>
        <taxon>Funariidae</taxon>
        <taxon>Funariales</taxon>
        <taxon>Funariaceae</taxon>
        <taxon>Physcomitrium</taxon>
    </lineage>
</organism>
<dbReference type="Gramene" id="Pp3c9_1000V3.4">
    <property type="protein sequence ID" value="Pp3c9_1000V3.4"/>
    <property type="gene ID" value="Pp3c9_1000"/>
</dbReference>
<dbReference type="GO" id="GO:0000287">
    <property type="term" value="F:magnesium ion binding"/>
    <property type="evidence" value="ECO:0007669"/>
    <property type="project" value="InterPro"/>
</dbReference>
<dbReference type="InterPro" id="IPR015813">
    <property type="entry name" value="Pyrv/PenolPyrv_kinase-like_dom"/>
</dbReference>
<dbReference type="OrthoDB" id="108365at2759"/>
<keyword evidence="10" id="KW-0479">Metal-binding</keyword>
<dbReference type="NCBIfam" id="NF004978">
    <property type="entry name" value="PRK06354.1"/>
    <property type="match status" value="1"/>
</dbReference>
<comment type="subunit">
    <text evidence="6">Homotetramer.</text>
</comment>
<dbReference type="KEGG" id="ppp:112286572"/>
<dbReference type="GO" id="GO:0006096">
    <property type="term" value="P:glycolytic process"/>
    <property type="evidence" value="ECO:0000318"/>
    <property type="project" value="GO_Central"/>
</dbReference>
<comment type="catalytic activity">
    <reaction evidence="17 18">
        <text>pyruvate + ATP = phosphoenolpyruvate + ADP + H(+)</text>
        <dbReference type="Rhea" id="RHEA:18157"/>
        <dbReference type="ChEBI" id="CHEBI:15361"/>
        <dbReference type="ChEBI" id="CHEBI:15378"/>
        <dbReference type="ChEBI" id="CHEBI:30616"/>
        <dbReference type="ChEBI" id="CHEBI:58702"/>
        <dbReference type="ChEBI" id="CHEBI:456216"/>
        <dbReference type="EC" id="2.7.1.40"/>
    </reaction>
</comment>
<gene>
    <name evidence="22" type="primary">LOC112286572</name>
    <name evidence="21" type="ORF">PHYPA_012097</name>
</gene>
<dbReference type="Pfam" id="PF00224">
    <property type="entry name" value="PK"/>
    <property type="match status" value="1"/>
</dbReference>
<dbReference type="PRINTS" id="PR01050">
    <property type="entry name" value="PYRUVTKNASE"/>
</dbReference>
<evidence type="ECO:0000256" key="17">
    <source>
        <dbReference type="ARBA" id="ARBA00048152"/>
    </source>
</evidence>
<dbReference type="GO" id="GO:0006950">
    <property type="term" value="P:response to stress"/>
    <property type="evidence" value="ECO:0007669"/>
    <property type="project" value="UniProtKB-ARBA"/>
</dbReference>
<dbReference type="SUPFAM" id="SSF52935">
    <property type="entry name" value="PK C-terminal domain-like"/>
    <property type="match status" value="1"/>
</dbReference>
<dbReference type="Gene3D" id="3.20.20.60">
    <property type="entry name" value="Phosphoenolpyruvate-binding domains"/>
    <property type="match status" value="1"/>
</dbReference>
<dbReference type="EnsemblPlants" id="Pp3c9_1000V3.2">
    <property type="protein sequence ID" value="Pp3c9_1000V3.2"/>
    <property type="gene ID" value="Pp3c9_1000"/>
</dbReference>
<evidence type="ECO:0000256" key="16">
    <source>
        <dbReference type="ARBA" id="ARBA00023317"/>
    </source>
</evidence>
<evidence type="ECO:0000259" key="19">
    <source>
        <dbReference type="Pfam" id="PF00224"/>
    </source>
</evidence>
<dbReference type="EnsemblPlants" id="Pp3c9_1000V3.1">
    <property type="protein sequence ID" value="Pp3c9_1000V3.1"/>
    <property type="gene ID" value="Pp3c9_1000"/>
</dbReference>
<comment type="subcellular location">
    <subcellularLocation>
        <location evidence="3">Cytoplasm</location>
    </subcellularLocation>
</comment>
<evidence type="ECO:0000313" key="23">
    <source>
        <dbReference type="Proteomes" id="UP000006727"/>
    </source>
</evidence>
<feature type="domain" description="Pyruvate kinase barrel" evidence="19">
    <location>
        <begin position="27"/>
        <end position="352"/>
    </location>
</feature>
<evidence type="ECO:0000259" key="20">
    <source>
        <dbReference type="Pfam" id="PF02887"/>
    </source>
</evidence>
<dbReference type="RefSeq" id="XP_024384320.1">
    <property type="nucleotide sequence ID" value="XM_024528552.2"/>
</dbReference>
<keyword evidence="11" id="KW-0547">Nucleotide-binding</keyword>
<evidence type="ECO:0000256" key="9">
    <source>
        <dbReference type="ARBA" id="ARBA00022679"/>
    </source>
</evidence>
<dbReference type="EnsemblPlants" id="Pp3c9_1000V3.4">
    <property type="protein sequence ID" value="Pp3c9_1000V3.4"/>
    <property type="gene ID" value="Pp3c9_1000"/>
</dbReference>
<evidence type="ECO:0000256" key="13">
    <source>
        <dbReference type="ARBA" id="ARBA00022840"/>
    </source>
</evidence>
<dbReference type="InterPro" id="IPR040442">
    <property type="entry name" value="Pyrv_kinase-like_dom_sf"/>
</dbReference>
<dbReference type="EC" id="2.7.1.40" evidence="7 18"/>
<dbReference type="Gene3D" id="2.40.33.10">
    <property type="entry name" value="PK beta-barrel domain-like"/>
    <property type="match status" value="1"/>
</dbReference>
<dbReference type="UniPathway" id="UPA00109">
    <property type="reaction ID" value="UER00188"/>
</dbReference>
<dbReference type="STRING" id="3218.A0A2K1K1G8"/>
<evidence type="ECO:0000256" key="6">
    <source>
        <dbReference type="ARBA" id="ARBA00011881"/>
    </source>
</evidence>
<dbReference type="EnsemblPlants" id="Pp3c9_1000V3.5">
    <property type="protein sequence ID" value="Pp3c9_1000V3.5"/>
    <property type="gene ID" value="Pp3c9_1000"/>
</dbReference>
<dbReference type="Proteomes" id="UP000006727">
    <property type="component" value="Chromosome 9"/>
</dbReference>
<evidence type="ECO:0000256" key="7">
    <source>
        <dbReference type="ARBA" id="ARBA00012142"/>
    </source>
</evidence>
<dbReference type="InterPro" id="IPR015795">
    <property type="entry name" value="Pyrv_Knase_C"/>
</dbReference>
<dbReference type="OMA" id="MAKMKIV"/>
<keyword evidence="9 18" id="KW-0808">Transferase</keyword>
<dbReference type="FunFam" id="3.40.1380.20:FF:000005">
    <property type="entry name" value="Pyruvate kinase"/>
    <property type="match status" value="1"/>
</dbReference>
<dbReference type="GO" id="GO:0005737">
    <property type="term" value="C:cytoplasm"/>
    <property type="evidence" value="ECO:0000318"/>
    <property type="project" value="GO_Central"/>
</dbReference>
<dbReference type="GeneID" id="112286572"/>
<comment type="similarity">
    <text evidence="5 18">Belongs to the pyruvate kinase family.</text>
</comment>
<dbReference type="Pfam" id="PF02887">
    <property type="entry name" value="PK_C"/>
    <property type="match status" value="1"/>
</dbReference>
<dbReference type="Gramene" id="Pp3c9_1000V3.1">
    <property type="protein sequence ID" value="Pp3c9_1000V3.1"/>
    <property type="gene ID" value="Pp3c9_1000"/>
</dbReference>
<evidence type="ECO:0000313" key="22">
    <source>
        <dbReference type="EnsemblPlants" id="Pp3c9_1000V3.1"/>
    </source>
</evidence>
<dbReference type="GO" id="GO:0004743">
    <property type="term" value="F:pyruvate kinase activity"/>
    <property type="evidence" value="ECO:0000318"/>
    <property type="project" value="GO_Central"/>
</dbReference>
<accession>A0A2K1K1G8</accession>
<name>A0A2K1K1G8_PHYPA</name>
<evidence type="ECO:0000256" key="18">
    <source>
        <dbReference type="RuleBase" id="RU000504"/>
    </source>
</evidence>
<comment type="pathway">
    <text evidence="4 18">Carbohydrate degradation; glycolysis; pyruvate from D-glyceraldehyde 3-phosphate: step 5/5.</text>
</comment>
<dbReference type="NCBIfam" id="TIGR01064">
    <property type="entry name" value="pyruv_kin"/>
    <property type="match status" value="1"/>
</dbReference>
<dbReference type="EMBL" id="ABEU02000009">
    <property type="protein sequence ID" value="PNR47624.1"/>
    <property type="molecule type" value="Genomic_DNA"/>
</dbReference>
<dbReference type="FunCoup" id="A0A2K1K1G8">
    <property type="interactions" value="3146"/>
</dbReference>
<dbReference type="SUPFAM" id="SSF50800">
    <property type="entry name" value="PK beta-barrel domain-like"/>
    <property type="match status" value="1"/>
</dbReference>
<dbReference type="FunFam" id="2.40.33.10:FF:000001">
    <property type="entry name" value="Pyruvate kinase"/>
    <property type="match status" value="1"/>
</dbReference>
<dbReference type="PANTHER" id="PTHR11817">
    <property type="entry name" value="PYRUVATE KINASE"/>
    <property type="match status" value="1"/>
</dbReference>
<evidence type="ECO:0000256" key="5">
    <source>
        <dbReference type="ARBA" id="ARBA00008663"/>
    </source>
</evidence>
<dbReference type="PROSITE" id="PS00110">
    <property type="entry name" value="PYRUVATE_KINASE"/>
    <property type="match status" value="1"/>
</dbReference>
<evidence type="ECO:0000256" key="8">
    <source>
        <dbReference type="ARBA" id="ARBA00022490"/>
    </source>
</evidence>
<keyword evidence="15 18" id="KW-0324">Glycolysis</keyword>
<evidence type="ECO:0000256" key="14">
    <source>
        <dbReference type="ARBA" id="ARBA00022842"/>
    </source>
</evidence>
<dbReference type="EnsemblPlants" id="Pp3c9_1000V3.3">
    <property type="protein sequence ID" value="Pp3c9_1000V3.3"/>
    <property type="gene ID" value="Pp3c9_1000"/>
</dbReference>
<dbReference type="Gramene" id="Pp3c9_1000V3.6">
    <property type="protein sequence ID" value="Pp3c9_1000V3.6"/>
    <property type="gene ID" value="Pp3c9_1000"/>
</dbReference>
<keyword evidence="13" id="KW-0067">ATP-binding</keyword>
<dbReference type="NCBIfam" id="NF004491">
    <property type="entry name" value="PRK05826.1"/>
    <property type="match status" value="1"/>
</dbReference>
<evidence type="ECO:0000256" key="15">
    <source>
        <dbReference type="ARBA" id="ARBA00023152"/>
    </source>
</evidence>
<comment type="cofactor">
    <cofactor evidence="2">
        <name>K(+)</name>
        <dbReference type="ChEBI" id="CHEBI:29103"/>
    </cofactor>
</comment>
<dbReference type="InterPro" id="IPR036918">
    <property type="entry name" value="Pyrv_Knase_C_sf"/>
</dbReference>
<reference evidence="22" key="3">
    <citation type="submission" date="2020-12" db="UniProtKB">
        <authorList>
            <consortium name="EnsemblPlants"/>
        </authorList>
    </citation>
    <scope>IDENTIFICATION</scope>
</reference>
<evidence type="ECO:0000256" key="10">
    <source>
        <dbReference type="ARBA" id="ARBA00022723"/>
    </source>
</evidence>
<evidence type="ECO:0000256" key="2">
    <source>
        <dbReference type="ARBA" id="ARBA00001958"/>
    </source>
</evidence>
<evidence type="ECO:0000256" key="12">
    <source>
        <dbReference type="ARBA" id="ARBA00022777"/>
    </source>
</evidence>
<keyword evidence="14 18" id="KW-0460">Magnesium</keyword>
<feature type="domain" description="Pyruvate kinase C-terminal" evidence="20">
    <location>
        <begin position="387"/>
        <end position="506"/>
    </location>
</feature>
<dbReference type="PaxDb" id="3218-PP1S90_85V6.1"/>
<dbReference type="InterPro" id="IPR015793">
    <property type="entry name" value="Pyrv_Knase_brl"/>
</dbReference>